<proteinExistence type="predicted"/>
<dbReference type="PROSITE" id="PS50850">
    <property type="entry name" value="MFS"/>
    <property type="match status" value="1"/>
</dbReference>
<sequence length="551" mass="61112">MEELIDAVGSFGRFQWMLILLIMVSKITFGFSMLIMAFGVVIPDWWCFAPGSDSISGNFTNRTSFNFKKCDVIVDNVTLPSCIRVFETSITSTVVSAFDLVCEKEWIKPVLTAVQMGGVLVGALLAGQAGDTIGRKKTIYLCMLLHAIFNFTIIFSVNWEMFAAFRFLIGLTIGGYLVIVVYPLEFIGTHRRALASSLPFWAVGVCMLALVAYLIPDWECLHLLCGGFTMPFLLGWFFVPESMRWLATKDKIPEALEILTRIAKINGTVVPTNAESVLKKLSEAEKQQNEGLKKYTYLDIYRGLTMFKTTFCIQFIWFSVAAVYYGVIFGISALAGNFYLNFFIVNSLEMPLFLPAVWVLEKIGRRLGTSLPLFLAGGLCIIVIIVQEATDTARSTAITGLSLAAKLLVGAAWMALLLITNESYPTVIRYVGYGAANTVARVGGILAPFIFNVSKNRIAPFVIMSVLLILSGIAGLFLKETKDMALPDLMVTKETHNKTKQTMEEEEGGHIGPYQVGSDDVIIDSINDDRNQDKKSKDINDRHSNEVNTYL</sequence>
<dbReference type="PANTHER" id="PTHR24064">
    <property type="entry name" value="SOLUTE CARRIER FAMILY 22 MEMBER"/>
    <property type="match status" value="1"/>
</dbReference>
<feature type="transmembrane region" description="Helical" evidence="6">
    <location>
        <begin position="138"/>
        <end position="157"/>
    </location>
</feature>
<dbReference type="GO" id="GO:0016020">
    <property type="term" value="C:membrane"/>
    <property type="evidence" value="ECO:0007669"/>
    <property type="project" value="UniProtKB-SubCell"/>
</dbReference>
<evidence type="ECO:0000256" key="4">
    <source>
        <dbReference type="ARBA" id="ARBA00023136"/>
    </source>
</evidence>
<gene>
    <name evidence="8" type="ORF">SNE40_000050</name>
</gene>
<feature type="transmembrane region" description="Helical" evidence="6">
    <location>
        <begin position="457"/>
        <end position="478"/>
    </location>
</feature>
<evidence type="ECO:0000313" key="9">
    <source>
        <dbReference type="Proteomes" id="UP001347796"/>
    </source>
</evidence>
<evidence type="ECO:0000256" key="1">
    <source>
        <dbReference type="ARBA" id="ARBA00004141"/>
    </source>
</evidence>
<evidence type="ECO:0000256" key="3">
    <source>
        <dbReference type="ARBA" id="ARBA00022989"/>
    </source>
</evidence>
<feature type="transmembrane region" description="Helical" evidence="6">
    <location>
        <begin position="367"/>
        <end position="386"/>
    </location>
</feature>
<feature type="transmembrane region" description="Helical" evidence="6">
    <location>
        <begin position="338"/>
        <end position="360"/>
    </location>
</feature>
<dbReference type="Pfam" id="PF00083">
    <property type="entry name" value="Sugar_tr"/>
    <property type="match status" value="1"/>
</dbReference>
<feature type="transmembrane region" description="Helical" evidence="6">
    <location>
        <begin position="18"/>
        <end position="42"/>
    </location>
</feature>
<feature type="transmembrane region" description="Helical" evidence="6">
    <location>
        <begin position="430"/>
        <end position="451"/>
    </location>
</feature>
<feature type="transmembrane region" description="Helical" evidence="6">
    <location>
        <begin position="194"/>
        <end position="215"/>
    </location>
</feature>
<dbReference type="Proteomes" id="UP001347796">
    <property type="component" value="Unassembled WGS sequence"/>
</dbReference>
<accession>A0AAN8Q6I1</accession>
<keyword evidence="3 6" id="KW-1133">Transmembrane helix</keyword>
<keyword evidence="9" id="KW-1185">Reference proteome</keyword>
<feature type="domain" description="Major facilitator superfamily (MFS) profile" evidence="7">
    <location>
        <begin position="18"/>
        <end position="483"/>
    </location>
</feature>
<keyword evidence="2 6" id="KW-0812">Transmembrane</keyword>
<keyword evidence="4 6" id="KW-0472">Membrane</keyword>
<feature type="transmembrane region" description="Helical" evidence="6">
    <location>
        <begin position="221"/>
        <end position="239"/>
    </location>
</feature>
<feature type="transmembrane region" description="Helical" evidence="6">
    <location>
        <begin position="163"/>
        <end position="182"/>
    </location>
</feature>
<comment type="subcellular location">
    <subcellularLocation>
        <location evidence="1">Membrane</location>
        <topology evidence="1">Multi-pass membrane protein</topology>
    </subcellularLocation>
</comment>
<evidence type="ECO:0000256" key="5">
    <source>
        <dbReference type="SAM" id="MobiDB-lite"/>
    </source>
</evidence>
<evidence type="ECO:0000259" key="7">
    <source>
        <dbReference type="PROSITE" id="PS50850"/>
    </source>
</evidence>
<feature type="transmembrane region" description="Helical" evidence="6">
    <location>
        <begin position="311"/>
        <end position="332"/>
    </location>
</feature>
<feature type="region of interest" description="Disordered" evidence="5">
    <location>
        <begin position="498"/>
        <end position="517"/>
    </location>
</feature>
<dbReference type="InterPro" id="IPR005828">
    <property type="entry name" value="MFS_sugar_transport-like"/>
</dbReference>
<dbReference type="InterPro" id="IPR020846">
    <property type="entry name" value="MFS_dom"/>
</dbReference>
<organism evidence="8 9">
    <name type="scientific">Patella caerulea</name>
    <name type="common">Rayed Mediterranean limpet</name>
    <dbReference type="NCBI Taxonomy" id="87958"/>
    <lineage>
        <taxon>Eukaryota</taxon>
        <taxon>Metazoa</taxon>
        <taxon>Spiralia</taxon>
        <taxon>Lophotrochozoa</taxon>
        <taxon>Mollusca</taxon>
        <taxon>Gastropoda</taxon>
        <taxon>Patellogastropoda</taxon>
        <taxon>Patelloidea</taxon>
        <taxon>Patellidae</taxon>
        <taxon>Patella</taxon>
    </lineage>
</organism>
<dbReference type="GO" id="GO:0022857">
    <property type="term" value="F:transmembrane transporter activity"/>
    <property type="evidence" value="ECO:0007669"/>
    <property type="project" value="InterPro"/>
</dbReference>
<feature type="transmembrane region" description="Helical" evidence="6">
    <location>
        <begin position="398"/>
        <end position="418"/>
    </location>
</feature>
<feature type="compositionally biased region" description="Basic and acidic residues" evidence="5">
    <location>
        <begin position="530"/>
        <end position="545"/>
    </location>
</feature>
<feature type="transmembrane region" description="Helical" evidence="6">
    <location>
        <begin position="106"/>
        <end position="126"/>
    </location>
</feature>
<name>A0AAN8Q6I1_PATCE</name>
<dbReference type="EMBL" id="JAZGQO010000001">
    <property type="protein sequence ID" value="KAK6194413.1"/>
    <property type="molecule type" value="Genomic_DNA"/>
</dbReference>
<evidence type="ECO:0000313" key="8">
    <source>
        <dbReference type="EMBL" id="KAK6194413.1"/>
    </source>
</evidence>
<dbReference type="Gene3D" id="1.20.1250.20">
    <property type="entry name" value="MFS general substrate transporter like domains"/>
    <property type="match status" value="1"/>
</dbReference>
<feature type="region of interest" description="Disordered" evidence="5">
    <location>
        <begin position="530"/>
        <end position="551"/>
    </location>
</feature>
<evidence type="ECO:0000256" key="6">
    <source>
        <dbReference type="SAM" id="Phobius"/>
    </source>
</evidence>
<comment type="caution">
    <text evidence="8">The sequence shown here is derived from an EMBL/GenBank/DDBJ whole genome shotgun (WGS) entry which is preliminary data.</text>
</comment>
<protein>
    <recommendedName>
        <fullName evidence="7">Major facilitator superfamily (MFS) profile domain-containing protein</fullName>
    </recommendedName>
</protein>
<reference evidence="8 9" key="1">
    <citation type="submission" date="2024-01" db="EMBL/GenBank/DDBJ databases">
        <title>The genome of the rayed Mediterranean limpet Patella caerulea (Linnaeus, 1758).</title>
        <authorList>
            <person name="Anh-Thu Weber A."/>
            <person name="Halstead-Nussloch G."/>
        </authorList>
    </citation>
    <scope>NUCLEOTIDE SEQUENCE [LARGE SCALE GENOMIC DNA]</scope>
    <source>
        <strain evidence="8">AATW-2023a</strain>
        <tissue evidence="8">Whole specimen</tissue>
    </source>
</reference>
<dbReference type="InterPro" id="IPR036259">
    <property type="entry name" value="MFS_trans_sf"/>
</dbReference>
<dbReference type="AlphaFoldDB" id="A0AAN8Q6I1"/>
<evidence type="ECO:0000256" key="2">
    <source>
        <dbReference type="ARBA" id="ARBA00022692"/>
    </source>
</evidence>
<dbReference type="SUPFAM" id="SSF103473">
    <property type="entry name" value="MFS general substrate transporter"/>
    <property type="match status" value="1"/>
</dbReference>